<evidence type="ECO:0000256" key="3">
    <source>
        <dbReference type="ARBA" id="ARBA00022475"/>
    </source>
</evidence>
<dbReference type="InterPro" id="IPR018043">
    <property type="entry name" value="Na/Gal_symport_CS"/>
</dbReference>
<evidence type="ECO:0000256" key="2">
    <source>
        <dbReference type="ARBA" id="ARBA00022448"/>
    </source>
</evidence>
<dbReference type="PROSITE" id="PS50850">
    <property type="entry name" value="MFS"/>
    <property type="match status" value="1"/>
</dbReference>
<dbReference type="PANTHER" id="PTHR11328">
    <property type="entry name" value="MAJOR FACILITATOR SUPERFAMILY DOMAIN-CONTAINING PROTEIN"/>
    <property type="match status" value="1"/>
</dbReference>
<evidence type="ECO:0000313" key="9">
    <source>
        <dbReference type="EMBL" id="KPD32115.1"/>
    </source>
</evidence>
<dbReference type="AlphaFoldDB" id="A0A0N0IQU3"/>
<dbReference type="InterPro" id="IPR020846">
    <property type="entry name" value="MFS_dom"/>
</dbReference>
<keyword evidence="3" id="KW-1003">Cell membrane</keyword>
<keyword evidence="4 7" id="KW-0812">Transmembrane</keyword>
<dbReference type="PANTHER" id="PTHR11328:SF24">
    <property type="entry name" value="MAJOR FACILITATOR SUPERFAMILY (MFS) PROFILE DOMAIN-CONTAINING PROTEIN"/>
    <property type="match status" value="1"/>
</dbReference>
<accession>A0A0N0IQU3</accession>
<protein>
    <submittedName>
        <fullName evidence="9">MFS transporter</fullName>
    </submittedName>
</protein>
<evidence type="ECO:0000256" key="5">
    <source>
        <dbReference type="ARBA" id="ARBA00022989"/>
    </source>
</evidence>
<organism evidence="9 10">
    <name type="scientific">Thermus scotoductus</name>
    <dbReference type="NCBI Taxonomy" id="37636"/>
    <lineage>
        <taxon>Bacteria</taxon>
        <taxon>Thermotogati</taxon>
        <taxon>Deinococcota</taxon>
        <taxon>Deinococci</taxon>
        <taxon>Thermales</taxon>
        <taxon>Thermaceae</taxon>
        <taxon>Thermus</taxon>
    </lineage>
</organism>
<evidence type="ECO:0000313" key="10">
    <source>
        <dbReference type="Proteomes" id="UP000053099"/>
    </source>
</evidence>
<dbReference type="InterPro" id="IPR036259">
    <property type="entry name" value="MFS_trans_sf"/>
</dbReference>
<keyword evidence="2" id="KW-0813">Transport</keyword>
<evidence type="ECO:0000259" key="8">
    <source>
        <dbReference type="PROSITE" id="PS50850"/>
    </source>
</evidence>
<dbReference type="Gene3D" id="1.20.1250.20">
    <property type="entry name" value="MFS general substrate transporter like domains"/>
    <property type="match status" value="2"/>
</dbReference>
<feature type="transmembrane region" description="Helical" evidence="7">
    <location>
        <begin position="104"/>
        <end position="126"/>
    </location>
</feature>
<proteinExistence type="predicted"/>
<dbReference type="InterPro" id="IPR039672">
    <property type="entry name" value="MFS_2"/>
</dbReference>
<feature type="domain" description="Major facilitator superfamily (MFS) profile" evidence="8">
    <location>
        <begin position="215"/>
        <end position="417"/>
    </location>
</feature>
<name>A0A0N0IQU3_THESC</name>
<feature type="transmembrane region" description="Helical" evidence="7">
    <location>
        <begin position="282"/>
        <end position="299"/>
    </location>
</feature>
<evidence type="ECO:0000256" key="4">
    <source>
        <dbReference type="ARBA" id="ARBA00022692"/>
    </source>
</evidence>
<feature type="transmembrane region" description="Helical" evidence="7">
    <location>
        <begin position="170"/>
        <end position="188"/>
    </location>
</feature>
<dbReference type="SUPFAM" id="SSF103473">
    <property type="entry name" value="MFS general substrate transporter"/>
    <property type="match status" value="1"/>
</dbReference>
<evidence type="ECO:0000256" key="7">
    <source>
        <dbReference type="SAM" id="Phobius"/>
    </source>
</evidence>
<dbReference type="GO" id="GO:0005886">
    <property type="term" value="C:plasma membrane"/>
    <property type="evidence" value="ECO:0007669"/>
    <property type="project" value="UniProtKB-SubCell"/>
</dbReference>
<evidence type="ECO:0000256" key="6">
    <source>
        <dbReference type="ARBA" id="ARBA00023136"/>
    </source>
</evidence>
<gene>
    <name evidence="9" type="ORF">AN926_05925</name>
</gene>
<feature type="transmembrane region" description="Helical" evidence="7">
    <location>
        <begin position="147"/>
        <end position="164"/>
    </location>
</feature>
<feature type="transmembrane region" description="Helical" evidence="7">
    <location>
        <begin position="345"/>
        <end position="369"/>
    </location>
</feature>
<feature type="transmembrane region" description="Helical" evidence="7">
    <location>
        <begin position="73"/>
        <end position="92"/>
    </location>
</feature>
<evidence type="ECO:0000256" key="1">
    <source>
        <dbReference type="ARBA" id="ARBA00004651"/>
    </source>
</evidence>
<comment type="caution">
    <text evidence="9">The sequence shown here is derived from an EMBL/GenBank/DDBJ whole genome shotgun (WGS) entry which is preliminary data.</text>
</comment>
<keyword evidence="5 7" id="KW-1133">Transmembrane helix</keyword>
<feature type="transmembrane region" description="Helical" evidence="7">
    <location>
        <begin position="305"/>
        <end position="324"/>
    </location>
</feature>
<dbReference type="GO" id="GO:0006814">
    <property type="term" value="P:sodium ion transport"/>
    <property type="evidence" value="ECO:0007669"/>
    <property type="project" value="InterPro"/>
</dbReference>
<dbReference type="GO" id="GO:0008643">
    <property type="term" value="P:carbohydrate transport"/>
    <property type="evidence" value="ECO:0007669"/>
    <property type="project" value="InterPro"/>
</dbReference>
<comment type="subcellular location">
    <subcellularLocation>
        <location evidence="1">Cell membrane</location>
        <topology evidence="1">Multi-pass membrane protein</topology>
    </subcellularLocation>
</comment>
<dbReference type="PROSITE" id="PS00872">
    <property type="entry name" value="NA_GALACTOSIDE_SYMP"/>
    <property type="match status" value="1"/>
</dbReference>
<sequence length="417" mass="45597">MKKWRYASGQLGLTLVSESFGTYLAFFYLEKLGLSAAFYALARTVYAFWDAINDPLFGHLSDRTKTRLGRRRPWLLVGVPLFLLFYLLVFWVPDWARSPQVLPYYFAVGIVLYETMATVVWTNYGALFPEMFRGLGERAGAAALKRGTELFGLILGIALAPLVYAQVGFLGMALLFAGLALMAFSWFFPGIQEDPRAESGLGLRESFRLVLANRAFWVAALVGLLFEFGRMVIQTGMAFYAKHSLGLPEGATTFLFAAVFLVAIPSVFLWGRLARTLGGKRAWRLAHLLMGVAALLLFLPQSLLLAILVGALVGVGFAGVRVTGEVVMAKVIDLDAERTGTRREGAYYSLVGLFGRASGALVGLSFALLGPLFGYVSGENPGPNPGLAFRFLISVVPGVAILLAYLLTAFFPHEVRE</sequence>
<feature type="transmembrane region" description="Helical" evidence="7">
    <location>
        <begin position="209"/>
        <end position="233"/>
    </location>
</feature>
<feature type="transmembrane region" description="Helical" evidence="7">
    <location>
        <begin position="253"/>
        <end position="270"/>
    </location>
</feature>
<dbReference type="GO" id="GO:0015293">
    <property type="term" value="F:symporter activity"/>
    <property type="evidence" value="ECO:0007669"/>
    <property type="project" value="InterPro"/>
</dbReference>
<dbReference type="Pfam" id="PF13347">
    <property type="entry name" value="MFS_2"/>
    <property type="match status" value="1"/>
</dbReference>
<dbReference type="EMBL" id="LJJR01000013">
    <property type="protein sequence ID" value="KPD32115.1"/>
    <property type="molecule type" value="Genomic_DNA"/>
</dbReference>
<reference evidence="9 10" key="1">
    <citation type="submission" date="2015-09" db="EMBL/GenBank/DDBJ databases">
        <title>Draft genome sequence of Thermus scotoductus strain K1 isolated from a geothermal spring in Nagorno-Karabakh, Armenia.</title>
        <authorList>
            <person name="Saghatelyan A."/>
            <person name="Poghosyan L."/>
            <person name="Panosyan H."/>
            <person name="Birkeland N.-K."/>
        </authorList>
    </citation>
    <scope>NUCLEOTIDE SEQUENCE [LARGE SCALE GENOMIC DNA]</scope>
    <source>
        <strain evidence="9 10">K1</strain>
    </source>
</reference>
<feature type="transmembrane region" description="Helical" evidence="7">
    <location>
        <begin position="389"/>
        <end position="411"/>
    </location>
</feature>
<keyword evidence="6 7" id="KW-0472">Membrane</keyword>
<dbReference type="Proteomes" id="UP000053099">
    <property type="component" value="Unassembled WGS sequence"/>
</dbReference>
<dbReference type="PATRIC" id="fig|37636.3.peg.242"/>